<feature type="coiled-coil region" evidence="1">
    <location>
        <begin position="658"/>
        <end position="700"/>
    </location>
</feature>
<dbReference type="EMBL" id="JASZZN010000012">
    <property type="protein sequence ID" value="MDM4017187.1"/>
    <property type="molecule type" value="Genomic_DNA"/>
</dbReference>
<accession>A0ABT7PL03</accession>
<dbReference type="RefSeq" id="WP_289164650.1">
    <property type="nucleotide sequence ID" value="NZ_JASZZN010000012.1"/>
</dbReference>
<comment type="caution">
    <text evidence="2">The sequence shown here is derived from an EMBL/GenBank/DDBJ whole genome shotgun (WGS) entry which is preliminary data.</text>
</comment>
<sequence>MHRTELSRLPAILVGTPMPIRFTLTMIVWVLVFAGTPRSANAQLPSLGLRALSQTFFRPGASYEVDVRDSIDGQEIDRLHFSDQGIKSALVRPATESPADTSVTEPSYGKFNVALDKAVADGCYQSRISGRFGESNPRGVVVDERVVWVDQFPNSAAQPLPVELNQIYAGRVPATTRSYAVFKTVAGQTYRLRLISHAVDSKLIGSVTVYDREGQVLANRFGGLDVDTELTFGTDADDLVTIKFGDALYRGGDLFSCGLLITDQSMSSWIDDFHHRQVNSIGITPLMDRPVSTVSTEPYQVPFVVDGAFNSSDELDSHLAYFPKGTPLTVDVISERIGQPTDVRVTIYQQTAPEGQAPVWKPIANADDRANVGDAVVRLISKDPQLRFVPPTDGVYKIVVFDQDNGQALGSEQRYRLIVQNEQDDFELLAYSVTPSKDLNFARPQGIYLPRGGAQTIRVFALRTGKNVPIRLTVRDLPEGIHCQPAWIASNQSTADLILTADVSANALTTSLNIEGWCEVAGQTLSKPARLATIATDADSHQPQPTFRQCDQLSITVGELDQCPVSIKASEPSTLTIPKGGKGQAILKIVRGEGNQSSIILRAKGLPPGVKVADLAIAGDKDEGTWPIEVTDKATPGTYTFWGQAETKVKFATNPQALDRVKAKHQKLKQMLESATEATRAGLQKQVEDSEKQVQAVAKQVAAKDVALYAPSSLITVVVE</sequence>
<organism evidence="2 3">
    <name type="scientific">Roseiconus lacunae</name>
    <dbReference type="NCBI Taxonomy" id="2605694"/>
    <lineage>
        <taxon>Bacteria</taxon>
        <taxon>Pseudomonadati</taxon>
        <taxon>Planctomycetota</taxon>
        <taxon>Planctomycetia</taxon>
        <taxon>Pirellulales</taxon>
        <taxon>Pirellulaceae</taxon>
        <taxon>Roseiconus</taxon>
    </lineage>
</organism>
<keyword evidence="3" id="KW-1185">Reference proteome</keyword>
<reference evidence="2 3" key="1">
    <citation type="submission" date="2023-06" db="EMBL/GenBank/DDBJ databases">
        <title>Roseiconus lacunae JC819 isolated from Gulf of Mannar region, Tamil Nadu.</title>
        <authorList>
            <person name="Pk S."/>
            <person name="Ch S."/>
            <person name="Ch V.R."/>
        </authorList>
    </citation>
    <scope>NUCLEOTIDE SEQUENCE [LARGE SCALE GENOMIC DNA]</scope>
    <source>
        <strain evidence="2 3">JC819</strain>
    </source>
</reference>
<evidence type="ECO:0000256" key="1">
    <source>
        <dbReference type="SAM" id="Coils"/>
    </source>
</evidence>
<proteinExistence type="predicted"/>
<name>A0ABT7PL03_9BACT</name>
<evidence type="ECO:0000313" key="3">
    <source>
        <dbReference type="Proteomes" id="UP001239462"/>
    </source>
</evidence>
<gene>
    <name evidence="2" type="ORF">QTN89_17205</name>
</gene>
<dbReference type="Proteomes" id="UP001239462">
    <property type="component" value="Unassembled WGS sequence"/>
</dbReference>
<keyword evidence="1" id="KW-0175">Coiled coil</keyword>
<evidence type="ECO:0000313" key="2">
    <source>
        <dbReference type="EMBL" id="MDM4017187.1"/>
    </source>
</evidence>
<protein>
    <submittedName>
        <fullName evidence="2">Uncharacterized protein</fullName>
    </submittedName>
</protein>